<dbReference type="Proteomes" id="UP000800093">
    <property type="component" value="Unassembled WGS sequence"/>
</dbReference>
<dbReference type="EMBL" id="ML986619">
    <property type="protein sequence ID" value="KAF2264015.1"/>
    <property type="molecule type" value="Genomic_DNA"/>
</dbReference>
<evidence type="ECO:0000256" key="1">
    <source>
        <dbReference type="ARBA" id="ARBA00012346"/>
    </source>
</evidence>
<comment type="caution">
    <text evidence="5">The sequence shown here is derived from an EMBL/GenBank/DDBJ whole genome shotgun (WGS) entry which is preliminary data.</text>
</comment>
<reference evidence="6" key="1">
    <citation type="journal article" date="2020" name="Stud. Mycol.">
        <title>101 Dothideomycetes genomes: A test case for predicting lifestyles and emergence of pathogens.</title>
        <authorList>
            <person name="Haridas S."/>
            <person name="Albert R."/>
            <person name="Binder M."/>
            <person name="Bloem J."/>
            <person name="LaButti K."/>
            <person name="Salamov A."/>
            <person name="Andreopoulos B."/>
            <person name="Baker S."/>
            <person name="Barry K."/>
            <person name="Bills G."/>
            <person name="Bluhm B."/>
            <person name="Cannon C."/>
            <person name="Castanera R."/>
            <person name="Culley D."/>
            <person name="Daum C."/>
            <person name="Ezra D."/>
            <person name="Gonzalez J."/>
            <person name="Henrissat B."/>
            <person name="Kuo A."/>
            <person name="Liang C."/>
            <person name="Lipzen A."/>
            <person name="Lutzoni F."/>
            <person name="Magnuson J."/>
            <person name="Mondo S."/>
            <person name="Nolan M."/>
            <person name="Ohm R."/>
            <person name="Pangilinan J."/>
            <person name="Park H.-J."/>
            <person name="Ramirez L."/>
            <person name="Alfaro M."/>
            <person name="Sun H."/>
            <person name="Tritt A."/>
            <person name="Yoshinaga Y."/>
            <person name="Zwiers L.-H."/>
            <person name="Turgeon B."/>
            <person name="Goodwin S."/>
            <person name="Spatafora J."/>
            <person name="Crous P."/>
            <person name="Grigoriev I."/>
        </authorList>
    </citation>
    <scope>NUCLEOTIDE SEQUENCE [LARGE SCALE GENOMIC DNA]</scope>
    <source>
        <strain evidence="6">CBS 304.66</strain>
    </source>
</reference>
<accession>A0A9P4MZQ8</accession>
<dbReference type="CDD" id="cd06661">
    <property type="entry name" value="GGCT_like"/>
    <property type="match status" value="1"/>
</dbReference>
<evidence type="ECO:0000256" key="3">
    <source>
        <dbReference type="PIRSR" id="PIRSR617939-1"/>
    </source>
</evidence>
<proteinExistence type="predicted"/>
<evidence type="ECO:0000256" key="4">
    <source>
        <dbReference type="PIRSR" id="PIRSR617939-2"/>
    </source>
</evidence>
<evidence type="ECO:0000313" key="6">
    <source>
        <dbReference type="Proteomes" id="UP000800093"/>
    </source>
</evidence>
<keyword evidence="2" id="KW-0456">Lyase</keyword>
<organism evidence="5 6">
    <name type="scientific">Lojkania enalia</name>
    <dbReference type="NCBI Taxonomy" id="147567"/>
    <lineage>
        <taxon>Eukaryota</taxon>
        <taxon>Fungi</taxon>
        <taxon>Dikarya</taxon>
        <taxon>Ascomycota</taxon>
        <taxon>Pezizomycotina</taxon>
        <taxon>Dothideomycetes</taxon>
        <taxon>Pleosporomycetidae</taxon>
        <taxon>Pleosporales</taxon>
        <taxon>Pleosporales incertae sedis</taxon>
        <taxon>Lojkania</taxon>
    </lineage>
</organism>
<gene>
    <name evidence="5" type="ORF">CC78DRAFT_252220</name>
</gene>
<dbReference type="AlphaFoldDB" id="A0A9P4MZQ8"/>
<sequence length="214" mass="24787">MEFKTPHPTLYFGYGSNLWLEQMKMRCPTSTYLGVARLHGYRWIINTRGYANIVEILHKEIEIENENENNISSSPAPNNKYRNVVFGLVYALTDTDERVLDRNEGVPYAYTKEILTCDFWSSKGDGKAVDVSGDPTRREKILVYIDRVRTGKSMPREEYVYRMNRGIRDAVERGVPREYVDGVVRVFVPEEEGAEVEEVAREQARRFVDESGIF</sequence>
<feature type="active site" description="Proton acceptor" evidence="3">
    <location>
        <position position="104"/>
    </location>
</feature>
<dbReference type="Gene3D" id="3.10.490.10">
    <property type="entry name" value="Gamma-glutamyl cyclotransferase-like"/>
    <property type="match status" value="1"/>
</dbReference>
<dbReference type="GO" id="GO:0003839">
    <property type="term" value="F:gamma-glutamylcyclotransferase activity"/>
    <property type="evidence" value="ECO:0007669"/>
    <property type="project" value="UniProtKB-EC"/>
</dbReference>
<name>A0A9P4MZQ8_9PLEO</name>
<dbReference type="SUPFAM" id="SSF110857">
    <property type="entry name" value="Gamma-glutamyl cyclotransferase-like"/>
    <property type="match status" value="1"/>
</dbReference>
<protein>
    <recommendedName>
        <fullName evidence="1">gamma-glutamylcyclotransferase</fullName>
        <ecNumber evidence="1">4.3.2.9</ecNumber>
    </recommendedName>
</protein>
<feature type="binding site" evidence="4">
    <location>
        <begin position="11"/>
        <end position="16"/>
    </location>
    <ligand>
        <name>substrate</name>
    </ligand>
</feature>
<dbReference type="InterPro" id="IPR017939">
    <property type="entry name" value="G-Glutamylcylcotransferase"/>
</dbReference>
<keyword evidence="6" id="KW-1185">Reference proteome</keyword>
<evidence type="ECO:0000256" key="2">
    <source>
        <dbReference type="ARBA" id="ARBA00023239"/>
    </source>
</evidence>
<evidence type="ECO:0000313" key="5">
    <source>
        <dbReference type="EMBL" id="KAF2264015.1"/>
    </source>
</evidence>
<dbReference type="InterPro" id="IPR036568">
    <property type="entry name" value="GGCT-like_sf"/>
</dbReference>
<dbReference type="InterPro" id="IPR013024">
    <property type="entry name" value="GGCT-like"/>
</dbReference>
<dbReference type="EC" id="4.3.2.9" evidence="1"/>
<dbReference type="PANTHER" id="PTHR12935:SF0">
    <property type="entry name" value="GAMMA-GLUTAMYLCYCLOTRANSFERASE"/>
    <property type="match status" value="1"/>
</dbReference>
<dbReference type="OrthoDB" id="2924818at2759"/>
<dbReference type="PANTHER" id="PTHR12935">
    <property type="entry name" value="GAMMA-GLUTAMYLCYCLOTRANSFERASE"/>
    <property type="match status" value="1"/>
</dbReference>